<dbReference type="SUPFAM" id="SSF51695">
    <property type="entry name" value="PLC-like phosphodiesterases"/>
    <property type="match status" value="1"/>
</dbReference>
<dbReference type="GO" id="GO:0008081">
    <property type="term" value="F:phosphoric diester hydrolase activity"/>
    <property type="evidence" value="ECO:0007669"/>
    <property type="project" value="InterPro"/>
</dbReference>
<evidence type="ECO:0000313" key="3">
    <source>
        <dbReference type="Proteomes" id="UP000294746"/>
    </source>
</evidence>
<dbReference type="PANTHER" id="PTHR46211">
    <property type="entry name" value="GLYCEROPHOSPHORYL DIESTER PHOSPHODIESTERASE"/>
    <property type="match status" value="1"/>
</dbReference>
<comment type="caution">
    <text evidence="2">The sequence shown here is derived from an EMBL/GenBank/DDBJ whole genome shotgun (WGS) entry which is preliminary data.</text>
</comment>
<dbReference type="EMBL" id="SLXV01000002">
    <property type="protein sequence ID" value="TCP70460.1"/>
    <property type="molecule type" value="Genomic_DNA"/>
</dbReference>
<dbReference type="InterPro" id="IPR017946">
    <property type="entry name" value="PLC-like_Pdiesterase_TIM-brl"/>
</dbReference>
<dbReference type="RefSeq" id="WP_243649392.1">
    <property type="nucleotide sequence ID" value="NZ_SLXV01000002.1"/>
</dbReference>
<dbReference type="AlphaFoldDB" id="A0A4R2SG88"/>
<dbReference type="GO" id="GO:0006629">
    <property type="term" value="P:lipid metabolic process"/>
    <property type="evidence" value="ECO:0007669"/>
    <property type="project" value="InterPro"/>
</dbReference>
<dbReference type="PANTHER" id="PTHR46211:SF1">
    <property type="entry name" value="GLYCEROPHOSPHODIESTER PHOSPHODIESTERASE, CYTOPLASMIC"/>
    <property type="match status" value="1"/>
</dbReference>
<accession>A0A4R2SG88</accession>
<reference evidence="2 3" key="1">
    <citation type="submission" date="2019-03" db="EMBL/GenBank/DDBJ databases">
        <title>Genomic Encyclopedia of Type Strains, Phase IV (KMG-IV): sequencing the most valuable type-strain genomes for metagenomic binning, comparative biology and taxonomic classification.</title>
        <authorList>
            <person name="Goeker M."/>
        </authorList>
    </citation>
    <scope>NUCLEOTIDE SEQUENCE [LARGE SCALE GENOMIC DNA]</scope>
    <source>
        <strain evidence="2 3">DSM 46831</strain>
    </source>
</reference>
<dbReference type="Pfam" id="PF03009">
    <property type="entry name" value="GDPD"/>
    <property type="match status" value="1"/>
</dbReference>
<name>A0A4R2SG88_9BACL</name>
<organism evidence="2 3">
    <name type="scientific">Baia soyae</name>
    <dbReference type="NCBI Taxonomy" id="1544746"/>
    <lineage>
        <taxon>Bacteria</taxon>
        <taxon>Bacillati</taxon>
        <taxon>Bacillota</taxon>
        <taxon>Bacilli</taxon>
        <taxon>Bacillales</taxon>
        <taxon>Thermoactinomycetaceae</taxon>
        <taxon>Baia</taxon>
    </lineage>
</organism>
<gene>
    <name evidence="2" type="ORF">EDD57_102102</name>
</gene>
<dbReference type="CDD" id="cd08563">
    <property type="entry name" value="GDPD_TtGDE_like"/>
    <property type="match status" value="1"/>
</dbReference>
<protein>
    <submittedName>
        <fullName evidence="2">Glycerophosphoryl diester phosphodiesterase</fullName>
    </submittedName>
</protein>
<dbReference type="Gene3D" id="3.20.20.190">
    <property type="entry name" value="Phosphatidylinositol (PI) phosphodiesterase"/>
    <property type="match status" value="1"/>
</dbReference>
<dbReference type="PROSITE" id="PS51704">
    <property type="entry name" value="GP_PDE"/>
    <property type="match status" value="1"/>
</dbReference>
<dbReference type="PROSITE" id="PS50007">
    <property type="entry name" value="PIPLC_X_DOMAIN"/>
    <property type="match status" value="1"/>
</dbReference>
<dbReference type="Proteomes" id="UP000294746">
    <property type="component" value="Unassembled WGS sequence"/>
</dbReference>
<evidence type="ECO:0000313" key="2">
    <source>
        <dbReference type="EMBL" id="TCP70460.1"/>
    </source>
</evidence>
<evidence type="ECO:0000259" key="1">
    <source>
        <dbReference type="PROSITE" id="PS51704"/>
    </source>
</evidence>
<proteinExistence type="predicted"/>
<keyword evidence="3" id="KW-1185">Reference proteome</keyword>
<feature type="domain" description="GP-PDE" evidence="1">
    <location>
        <begin position="4"/>
        <end position="240"/>
    </location>
</feature>
<sequence length="250" mass="28537">MKKTEIYAHRGFSKIAPENTMAAFQEAIRAGADGIELDVHLARDGEIVVIHDETIDRTTDGTGWIKDLTLEEICRHSAGSWFAPHFVQERVPTLAEVLELLESTSLWLNIELKNNIIRYPGLEEKVLKEVDRFGFQKRVVLSSFNHFSLHHLHSLRPHFPLGVLYECNLIDPWDYAIQLGASSIHPFFPTLDEEIVRRSHEAGIAIRPFTVDDPFYQKILFEWGIDALITNDPSAAQGVREQIQSALREK</sequence>
<dbReference type="InterPro" id="IPR030395">
    <property type="entry name" value="GP_PDE_dom"/>
</dbReference>